<accession>A0A8J2HNG8</accession>
<dbReference type="Pfam" id="PF11919">
    <property type="entry name" value="PSME4_C"/>
    <property type="match status" value="1"/>
</dbReference>
<dbReference type="GO" id="GO:0010499">
    <property type="term" value="P:proteasomal ubiquitin-independent protein catabolic process"/>
    <property type="evidence" value="ECO:0007669"/>
    <property type="project" value="TreeGrafter"/>
</dbReference>
<dbReference type="EMBL" id="CAJNRD030001124">
    <property type="protein sequence ID" value="CAG5107404.1"/>
    <property type="molecule type" value="Genomic_DNA"/>
</dbReference>
<evidence type="ECO:0000256" key="2">
    <source>
        <dbReference type="ARBA" id="ARBA00004496"/>
    </source>
</evidence>
<keyword evidence="12" id="KW-0647">Proteasome</keyword>
<dbReference type="OrthoDB" id="17907at2759"/>
<evidence type="ECO:0000313" key="13">
    <source>
        <dbReference type="Proteomes" id="UP000786811"/>
    </source>
</evidence>
<keyword evidence="8" id="KW-0539">Nucleus</keyword>
<sequence>MLGVIDASIQREEEDDIMMESSTDSLSLQYQSECKYNNLLPYADELDEEAKILLADIKGQLGRAIMLRRLQPDCYLAILKFRMYLKLYHFRFTKDDHILFIKLMYELVVIPSLEPAFVNLLCSTLASLMRKKELIAPSELELPWRPLYDLMFRTIKRNKRSQVILGMQRLPIYMGKTVRSLIQDVKIYFPVTATQEILDELRPKLCLVDSSQMEQTIMLLECFLPVQMPLQDHHLGYKLWLEEFMKLWEIYHNGSLWEHSLMALISKLAWNNIGYIDWEPHIPLMYTRFMRSLNLPVTYKQTIGGRTHQLLISSVVEWIVATLGNGSNGQVHLDKLLKAIETYFYQANSGPWVEKLKDLLSKLASQFVLRLHNERYGKRTWKLQVPDSHKLTDADVDAFVKCMMPVAMTAMFGHSSVIMTCKVLRLLATIRPNMVIPCVIERMYSTIESVTEPHKLTATMMAVTAIARPMAQGKRNVNQGYTYNEGPSRIISLLFSSLPGIDANDIKKSYVTFRMIFVYAMVMPITDCSKAAASELLDEDERLVCEETSQLEDFVLQFFDRVFSLIESSTLEYVSQESQDNVSMKTRLETMVEYSLTSVCTVLLLRTSDDIFRSALHKLRGFVTERVLETRISGPLAASLCQSFARVNGAETLKALLPTISQSILDILEESDVAKEETIEDRLLYPMLLLSNITNTQGNNLSPYMDTLIDILDKTLHFKSREGSKMASKILGSVMTSLSSIAQTRNFTCNGKDFNDPTYPYILDWGQGADTSNLEMHWYVPGEEEIRMMQCIFNKFIPPEISKIQEYCTNESSNITRQDLLTSLSIIYVTLDGCGDYLPTPPEEITEEMSMSMFIPTVGVKDEIKMPDGSNVRKSIAKIMTELQVTMLKNSEDDTKSLFYLVQIWSLLLLGKCRSVDKHRRQWANWKQIKSDLKDELVKRKKVLPDFLMERTELQHDLRIYSRVFYLTDYHKHIMLQLFEMATNRYTSLRIHAQELIFQALPFFPFTRKIFMPSILNVLSKDPEENHEAQKGLHYLLLGPRPNSMLITRNWSILRSLWPALVTAQLSEKMSIIRLKGAMQNIVSSGLSTIALKLELPDGCVKTAAELWNYTPKPSVMRPGETEINEGLIKLRKQEAENIDNYDNLICDLLKAIQSNCHWRQRTMGMRLITDLAHLDRPFPLEVINFFLNSLIHDSLEERKIAASVIACILRQQKRERVKVIIDIPDEKERPEDIECTWVGKFKPGIRTDNKWLQYNYESRPMTEEQWNQDRFVHERHVGFYTKANKVEVYASPPNQPNFDPQFSEFTESERLIDNFFSDPSNIEKLIKFNSIEERKGKDKFNLTRALLYKGLFSNYGIRHMKLFISHLKSLVEQKHESSQRCAAEIIAGMIRGSKHWPFSMIVEFWKELTPVIRTALDNVTDETIHDWEFCFAASLSQRDPNKHHWILECLMEEPQIENSSSFNECQRLYILMSALKQQSWRVAELMERLLVRAEKKLSVNPFQNMRNSLGSLLMMIFMADYNAGTFQSNPPTPRAQELMDRILPKLLELADVFESAGSEQTTLLRANDISVLKIICKWLMDSSIVMANGIIPDSAKLLPILCQLENCETDTELRTICTRSLASIAQALILPRDIDAILEALLNISKAPSWSSRASCLSFIEVFVFYNMGVLVSNKKWVDQIQEIVLRLLADERLEVREKAGQVLCGMLHCAFLEEQETLLNEFKVKSKIKIKDPSDLRVRHAGVLGLCSFIRAHPYDVPNYVPSIFEYLNLRLNDPQPVPSTIRKTLGDFKRTHYDGWASHAQCFTDQQLCILEDLTVPPSYYA</sequence>
<keyword evidence="13" id="KW-1185">Reference proteome</keyword>
<keyword evidence="4" id="KW-0963">Cytoplasm</keyword>
<dbReference type="InterPro" id="IPR011989">
    <property type="entry name" value="ARM-like"/>
</dbReference>
<dbReference type="SUPFAM" id="SSF48371">
    <property type="entry name" value="ARM repeat"/>
    <property type="match status" value="2"/>
</dbReference>
<dbReference type="Gene3D" id="1.25.10.10">
    <property type="entry name" value="Leucine-rich Repeat Variant"/>
    <property type="match status" value="1"/>
</dbReference>
<dbReference type="Proteomes" id="UP000786811">
    <property type="component" value="Unassembled WGS sequence"/>
</dbReference>
<evidence type="ECO:0000256" key="7">
    <source>
        <dbReference type="ARBA" id="ARBA00023204"/>
    </source>
</evidence>
<dbReference type="Pfam" id="PF16507">
    <property type="entry name" value="HEAT_PSME4_mid"/>
    <property type="match status" value="1"/>
</dbReference>
<dbReference type="InterPro" id="IPR016024">
    <property type="entry name" value="ARM-type_fold"/>
</dbReference>
<evidence type="ECO:0000313" key="12">
    <source>
        <dbReference type="EMBL" id="CAG5107404.1"/>
    </source>
</evidence>
<feature type="domain" description="Proteasome activator complex subunit 4-like HEAT repeat-like" evidence="11">
    <location>
        <begin position="1183"/>
        <end position="1473"/>
    </location>
</feature>
<dbReference type="InterPro" id="IPR021843">
    <property type="entry name" value="PSME4_C"/>
</dbReference>
<evidence type="ECO:0000259" key="11">
    <source>
        <dbReference type="Pfam" id="PF23096"/>
    </source>
</evidence>
<comment type="similarity">
    <text evidence="3">Belongs to the BLM10 family.</text>
</comment>
<protein>
    <submittedName>
        <fullName evidence="12">Similar to PSME4: Proteasome activator complex subunit 4 (Homo sapiens)</fullName>
    </submittedName>
</protein>
<comment type="caution">
    <text evidence="12">The sequence shown here is derived from an EMBL/GenBank/DDBJ whole genome shotgun (WGS) entry which is preliminary data.</text>
</comment>
<reference evidence="12" key="1">
    <citation type="submission" date="2021-04" db="EMBL/GenBank/DDBJ databases">
        <authorList>
            <person name="Chebbi M.A.C M."/>
        </authorList>
    </citation>
    <scope>NUCLEOTIDE SEQUENCE</scope>
</reference>
<dbReference type="PANTHER" id="PTHR32170">
    <property type="entry name" value="PROTEASOME ACTIVATOR COMPLEX SUBUNIT 4"/>
    <property type="match status" value="1"/>
</dbReference>
<gene>
    <name evidence="12" type="ORF">HICCMSTLAB_LOCUS12732</name>
</gene>
<dbReference type="GO" id="GO:0070628">
    <property type="term" value="F:proteasome binding"/>
    <property type="evidence" value="ECO:0007669"/>
    <property type="project" value="InterPro"/>
</dbReference>
<dbReference type="GO" id="GO:0000502">
    <property type="term" value="C:proteasome complex"/>
    <property type="evidence" value="ECO:0007669"/>
    <property type="project" value="UniProtKB-KW"/>
</dbReference>
<evidence type="ECO:0000256" key="5">
    <source>
        <dbReference type="ARBA" id="ARBA00022737"/>
    </source>
</evidence>
<evidence type="ECO:0000256" key="3">
    <source>
        <dbReference type="ARBA" id="ARBA00005739"/>
    </source>
</evidence>
<organism evidence="12 13">
    <name type="scientific">Cotesia congregata</name>
    <name type="common">Parasitoid wasp</name>
    <name type="synonym">Apanteles congregatus</name>
    <dbReference type="NCBI Taxonomy" id="51543"/>
    <lineage>
        <taxon>Eukaryota</taxon>
        <taxon>Metazoa</taxon>
        <taxon>Ecdysozoa</taxon>
        <taxon>Arthropoda</taxon>
        <taxon>Hexapoda</taxon>
        <taxon>Insecta</taxon>
        <taxon>Pterygota</taxon>
        <taxon>Neoptera</taxon>
        <taxon>Endopterygota</taxon>
        <taxon>Hymenoptera</taxon>
        <taxon>Apocrita</taxon>
        <taxon>Ichneumonoidea</taxon>
        <taxon>Braconidae</taxon>
        <taxon>Microgastrinae</taxon>
        <taxon>Cotesia</taxon>
    </lineage>
</organism>
<feature type="domain" description="Proteasome activator complex subunit 4 C-terminal" evidence="9">
    <location>
        <begin position="1740"/>
        <end position="1825"/>
    </location>
</feature>
<feature type="domain" description="Proteasome activator Blm10 middle HEAT repeats region" evidence="10">
    <location>
        <begin position="333"/>
        <end position="833"/>
    </location>
</feature>
<name>A0A8J2HNG8_COTCN</name>
<comment type="subcellular location">
    <subcellularLocation>
        <location evidence="2">Cytoplasm</location>
    </subcellularLocation>
    <subcellularLocation>
        <location evidence="1">Nucleus speckle</location>
    </subcellularLocation>
</comment>
<dbReference type="InterPro" id="IPR035309">
    <property type="entry name" value="PSME4"/>
</dbReference>
<evidence type="ECO:0000259" key="9">
    <source>
        <dbReference type="Pfam" id="PF11919"/>
    </source>
</evidence>
<evidence type="ECO:0000256" key="4">
    <source>
        <dbReference type="ARBA" id="ARBA00022490"/>
    </source>
</evidence>
<keyword evidence="5" id="KW-0677">Repeat</keyword>
<dbReference type="InterPro" id="IPR032430">
    <property type="entry name" value="Blm10_mid"/>
</dbReference>
<dbReference type="GO" id="GO:0005829">
    <property type="term" value="C:cytosol"/>
    <property type="evidence" value="ECO:0007669"/>
    <property type="project" value="TreeGrafter"/>
</dbReference>
<keyword evidence="6" id="KW-0227">DNA damage</keyword>
<dbReference type="GO" id="GO:0016504">
    <property type="term" value="F:peptidase activator activity"/>
    <property type="evidence" value="ECO:0007669"/>
    <property type="project" value="InterPro"/>
</dbReference>
<proteinExistence type="inferred from homology"/>
<dbReference type="Pfam" id="PF23096">
    <property type="entry name" value="HEAT_PSME4"/>
    <property type="match status" value="1"/>
</dbReference>
<evidence type="ECO:0000259" key="10">
    <source>
        <dbReference type="Pfam" id="PF16507"/>
    </source>
</evidence>
<evidence type="ECO:0000256" key="8">
    <source>
        <dbReference type="ARBA" id="ARBA00023242"/>
    </source>
</evidence>
<dbReference type="PANTHER" id="PTHR32170:SF3">
    <property type="entry name" value="PROTEASOME ACTIVATOR COMPLEX SUBUNIT 4"/>
    <property type="match status" value="1"/>
</dbReference>
<dbReference type="GO" id="GO:0016607">
    <property type="term" value="C:nuclear speck"/>
    <property type="evidence" value="ECO:0007669"/>
    <property type="project" value="UniProtKB-SubCell"/>
</dbReference>
<dbReference type="GO" id="GO:0006281">
    <property type="term" value="P:DNA repair"/>
    <property type="evidence" value="ECO:0007669"/>
    <property type="project" value="UniProtKB-KW"/>
</dbReference>
<evidence type="ECO:0000256" key="6">
    <source>
        <dbReference type="ARBA" id="ARBA00022763"/>
    </source>
</evidence>
<evidence type="ECO:0000256" key="1">
    <source>
        <dbReference type="ARBA" id="ARBA00004324"/>
    </source>
</evidence>
<keyword evidence="7" id="KW-0234">DNA repair</keyword>
<dbReference type="InterPro" id="IPR055455">
    <property type="entry name" value="HEAT_PSME4"/>
</dbReference>